<feature type="transmembrane region" description="Helical" evidence="2">
    <location>
        <begin position="238"/>
        <end position="261"/>
    </location>
</feature>
<evidence type="ECO:0000256" key="2">
    <source>
        <dbReference type="SAM" id="Phobius"/>
    </source>
</evidence>
<comment type="caution">
    <text evidence="3">The sequence shown here is derived from an EMBL/GenBank/DDBJ whole genome shotgun (WGS) entry which is preliminary data.</text>
</comment>
<accession>A0A812MBS6</accession>
<name>A0A812MBS6_SYMPI</name>
<proteinExistence type="predicted"/>
<feature type="transmembrane region" description="Helical" evidence="2">
    <location>
        <begin position="199"/>
        <end position="218"/>
    </location>
</feature>
<evidence type="ECO:0000256" key="1">
    <source>
        <dbReference type="SAM" id="MobiDB-lite"/>
    </source>
</evidence>
<feature type="transmembrane region" description="Helical" evidence="2">
    <location>
        <begin position="115"/>
        <end position="134"/>
    </location>
</feature>
<dbReference type="EMBL" id="CAJNIZ010007136">
    <property type="protein sequence ID" value="CAE7255527.1"/>
    <property type="molecule type" value="Genomic_DNA"/>
</dbReference>
<feature type="transmembrane region" description="Helical" evidence="2">
    <location>
        <begin position="390"/>
        <end position="410"/>
    </location>
</feature>
<dbReference type="AlphaFoldDB" id="A0A812MBS6"/>
<keyword evidence="2" id="KW-0812">Transmembrane</keyword>
<reference evidence="3" key="1">
    <citation type="submission" date="2021-02" db="EMBL/GenBank/DDBJ databases">
        <authorList>
            <person name="Dougan E. K."/>
            <person name="Rhodes N."/>
            <person name="Thang M."/>
            <person name="Chan C."/>
        </authorList>
    </citation>
    <scope>NUCLEOTIDE SEQUENCE</scope>
</reference>
<keyword evidence="2" id="KW-0472">Membrane</keyword>
<dbReference type="Proteomes" id="UP000649617">
    <property type="component" value="Unassembled WGS sequence"/>
</dbReference>
<dbReference type="OrthoDB" id="427802at2759"/>
<organism evidence="3 4">
    <name type="scientific">Symbiodinium pilosum</name>
    <name type="common">Dinoflagellate</name>
    <dbReference type="NCBI Taxonomy" id="2952"/>
    <lineage>
        <taxon>Eukaryota</taxon>
        <taxon>Sar</taxon>
        <taxon>Alveolata</taxon>
        <taxon>Dinophyceae</taxon>
        <taxon>Suessiales</taxon>
        <taxon>Symbiodiniaceae</taxon>
        <taxon>Symbiodinium</taxon>
    </lineage>
</organism>
<keyword evidence="4" id="KW-1185">Reference proteome</keyword>
<evidence type="ECO:0000313" key="3">
    <source>
        <dbReference type="EMBL" id="CAE7255527.1"/>
    </source>
</evidence>
<feature type="transmembrane region" description="Helical" evidence="2">
    <location>
        <begin position="367"/>
        <end position="384"/>
    </location>
</feature>
<sequence>MGAQSSAEAERPDTASAAAVPPDQPRVLGLHELRLQDIEAAKAEETELNFKLEKKPKWERFCANAVWFLVVLAISSTVLGVPEFHDISVAFLMCSSLIAGFSGSYLWTRASTRHASSTAGFLLLTWIVGLAQTGQQRSVEYVKEHLMGLMFFAVAEAFCRAIQAVWVLYLPLQRLDALQLTAGTEFIPIPDLKRRARRVGYAYAPMCALGSVFTMLWLESLWVGRDNDNKMVMYYNPTWRICQSVSQSIVQILWLYILFVYREIMTACKQIAKRLKGTMQVVEISSSSEACYEAFKMAQRTISMERWGLRVIWLSTILLGPLVALLTDVLDPKSKAGGYIRALLLLVNIGGAWLLANAHGMSKEKEFGFTILSALVFGLLFSGFNVAKVSIVLCPLLLVLALLACIIGNFHRLQDWISACICRVQEHFSDTRRSGMEAEWRKKVTSLSRRGITARSLIHFYQKLGQDLMPHYRAAVHTTNDVVRQAIIPCTKEMRCAYAELEGPRRAEKMVTHSWQNLFCDLIAAVIADAVQETSFDLVASLLESDASILETLLEQKGTADNVYWICAFSVNQHAGICGGNPKQDRDSLTGQVHQVCDCGLPKMFNNTPPLAGNGESIGCEMNKFDDMMALLAAGNPDFAQVVAVDTSFGLFSRAWCVAELVKADETKLKQHVKMHSMPILKQRAGSLRNLRVQDMQASRPEDVDHILSRIDNKDEFNQKLQRLIFDKAGLLSTWCHLDASRRMEEVGNLLKWGVADDGKGEVWQFWNKWT</sequence>
<keyword evidence="2" id="KW-1133">Transmembrane helix</keyword>
<gene>
    <name evidence="3" type="primary">mycA</name>
    <name evidence="3" type="ORF">SPIL2461_LOCUS5138</name>
</gene>
<feature type="transmembrane region" description="Helical" evidence="2">
    <location>
        <begin position="87"/>
        <end position="108"/>
    </location>
</feature>
<feature type="transmembrane region" description="Helical" evidence="2">
    <location>
        <begin position="307"/>
        <end position="326"/>
    </location>
</feature>
<feature type="transmembrane region" description="Helical" evidence="2">
    <location>
        <begin position="146"/>
        <end position="170"/>
    </location>
</feature>
<evidence type="ECO:0000313" key="4">
    <source>
        <dbReference type="Proteomes" id="UP000649617"/>
    </source>
</evidence>
<protein>
    <submittedName>
        <fullName evidence="3">MycA protein</fullName>
    </submittedName>
</protein>
<feature type="transmembrane region" description="Helical" evidence="2">
    <location>
        <begin position="61"/>
        <end position="81"/>
    </location>
</feature>
<feature type="region of interest" description="Disordered" evidence="1">
    <location>
        <begin position="1"/>
        <end position="24"/>
    </location>
</feature>
<feature type="transmembrane region" description="Helical" evidence="2">
    <location>
        <begin position="338"/>
        <end position="355"/>
    </location>
</feature>